<evidence type="ECO:0000256" key="1">
    <source>
        <dbReference type="SAM" id="Phobius"/>
    </source>
</evidence>
<reference evidence="2 3" key="1">
    <citation type="journal article" date="2018" name="Microbiome">
        <title>Fine metagenomic profile of the Mediterranean stratified and mixed water columns revealed by assembly and recruitment.</title>
        <authorList>
            <person name="Haro-Moreno J.M."/>
            <person name="Lopez-Perez M."/>
            <person name="De La Torre J.R."/>
            <person name="Picazo A."/>
            <person name="Camacho A."/>
            <person name="Rodriguez-Valera F."/>
        </authorList>
    </citation>
    <scope>NUCLEOTIDE SEQUENCE [LARGE SCALE GENOMIC DNA]</scope>
    <source>
        <strain evidence="2">MED-G57</strain>
    </source>
</reference>
<keyword evidence="1" id="KW-1133">Transmembrane helix</keyword>
<gene>
    <name evidence="2" type="ORF">DBW71_05445</name>
</gene>
<name>A0A368DKV0_9PROT</name>
<feature type="transmembrane region" description="Helical" evidence="1">
    <location>
        <begin position="7"/>
        <end position="24"/>
    </location>
</feature>
<accession>A0A368DKV0</accession>
<comment type="caution">
    <text evidence="2">The sequence shown here is derived from an EMBL/GenBank/DDBJ whole genome shotgun (WGS) entry which is preliminary data.</text>
</comment>
<dbReference type="Proteomes" id="UP000253570">
    <property type="component" value="Unassembled WGS sequence"/>
</dbReference>
<organism evidence="2 3">
    <name type="scientific">PS1 clade bacterium</name>
    <dbReference type="NCBI Taxonomy" id="2175152"/>
    <lineage>
        <taxon>Bacteria</taxon>
        <taxon>Pseudomonadati</taxon>
        <taxon>Pseudomonadota</taxon>
        <taxon>Alphaproteobacteria</taxon>
        <taxon>PS1 clade</taxon>
    </lineage>
</organism>
<feature type="transmembrane region" description="Helical" evidence="1">
    <location>
        <begin position="54"/>
        <end position="74"/>
    </location>
</feature>
<dbReference type="AlphaFoldDB" id="A0A368DKV0"/>
<keyword evidence="1" id="KW-0472">Membrane</keyword>
<dbReference type="EMBL" id="QOQD01000014">
    <property type="protein sequence ID" value="RCL72472.1"/>
    <property type="molecule type" value="Genomic_DNA"/>
</dbReference>
<evidence type="ECO:0000313" key="3">
    <source>
        <dbReference type="Proteomes" id="UP000253570"/>
    </source>
</evidence>
<protein>
    <submittedName>
        <fullName evidence="2">Uncharacterized protein</fullName>
    </submittedName>
</protein>
<dbReference type="InterPro" id="IPR046682">
    <property type="entry name" value="DUF6552"/>
</dbReference>
<dbReference type="Pfam" id="PF20189">
    <property type="entry name" value="DUF6552"/>
    <property type="match status" value="1"/>
</dbReference>
<evidence type="ECO:0000313" key="2">
    <source>
        <dbReference type="EMBL" id="RCL72472.1"/>
    </source>
</evidence>
<keyword evidence="1" id="KW-0812">Transmembrane</keyword>
<proteinExistence type="predicted"/>
<sequence>MFLSVKIVKWISTGLVLTGILLTNLNIYPINLLFHGLGVLGWTYSGFKMKDKAILTNFGLQIPLFVIGIITLFYTN</sequence>